<dbReference type="EMBL" id="PZJH01000003">
    <property type="protein sequence ID" value="RAK44590.1"/>
    <property type="molecule type" value="Genomic_DNA"/>
</dbReference>
<dbReference type="Gene3D" id="1.10.10.10">
    <property type="entry name" value="Winged helix-like DNA-binding domain superfamily/Winged helix DNA-binding domain"/>
    <property type="match status" value="1"/>
</dbReference>
<dbReference type="InterPro" id="IPR055166">
    <property type="entry name" value="Transc_reg_Sar_Rot_HTH"/>
</dbReference>
<protein>
    <recommendedName>
        <fullName evidence="4">HTH marR-type domain-containing protein</fullName>
    </recommendedName>
</protein>
<keyword evidence="2" id="KW-0238">DNA-binding</keyword>
<dbReference type="GO" id="GO:0003677">
    <property type="term" value="F:DNA binding"/>
    <property type="evidence" value="ECO:0007669"/>
    <property type="project" value="UniProtKB-KW"/>
</dbReference>
<dbReference type="SUPFAM" id="SSF46785">
    <property type="entry name" value="Winged helix' DNA-binding domain"/>
    <property type="match status" value="1"/>
</dbReference>
<gene>
    <name evidence="5" type="ORF">BHU61_07695</name>
</gene>
<comment type="caution">
    <text evidence="5">The sequence shown here is derived from an EMBL/GenBank/DDBJ whole genome shotgun (WGS) entry which is preliminary data.</text>
</comment>
<evidence type="ECO:0000313" key="5">
    <source>
        <dbReference type="EMBL" id="RAK44590.1"/>
    </source>
</evidence>
<dbReference type="Proteomes" id="UP000249808">
    <property type="component" value="Unassembled WGS sequence"/>
</dbReference>
<dbReference type="GO" id="GO:0003700">
    <property type="term" value="F:DNA-binding transcription factor activity"/>
    <property type="evidence" value="ECO:0007669"/>
    <property type="project" value="InterPro"/>
</dbReference>
<evidence type="ECO:0000313" key="6">
    <source>
        <dbReference type="Proteomes" id="UP000249808"/>
    </source>
</evidence>
<dbReference type="GO" id="GO:0006950">
    <property type="term" value="P:response to stress"/>
    <property type="evidence" value="ECO:0007669"/>
    <property type="project" value="TreeGrafter"/>
</dbReference>
<evidence type="ECO:0000259" key="4">
    <source>
        <dbReference type="PROSITE" id="PS50995"/>
    </source>
</evidence>
<evidence type="ECO:0000256" key="2">
    <source>
        <dbReference type="ARBA" id="ARBA00023125"/>
    </source>
</evidence>
<proteinExistence type="predicted"/>
<evidence type="ECO:0000256" key="1">
    <source>
        <dbReference type="ARBA" id="ARBA00023015"/>
    </source>
</evidence>
<organism evidence="5 6">
    <name type="scientific">Macrococcus epidermidis</name>
    <dbReference type="NCBI Taxonomy" id="1902580"/>
    <lineage>
        <taxon>Bacteria</taxon>
        <taxon>Bacillati</taxon>
        <taxon>Bacillota</taxon>
        <taxon>Bacilli</taxon>
        <taxon>Bacillales</taxon>
        <taxon>Staphylococcaceae</taxon>
        <taxon>Macrococcus</taxon>
    </lineage>
</organism>
<name>A0A327ZQI1_9STAP</name>
<dbReference type="InterPro" id="IPR000835">
    <property type="entry name" value="HTH_MarR-typ"/>
</dbReference>
<dbReference type="InterPro" id="IPR036390">
    <property type="entry name" value="WH_DNA-bd_sf"/>
</dbReference>
<sequence length="96" mass="11381">MLEVLFKYDDMNVSEIDEYIFWNKSSASVNLRSLEKKGLITKMRQEKDERVVKVKLSNEGLELFGRLKVEIENDKEISNLVSKYTHLKFLNFSNLY</sequence>
<dbReference type="InterPro" id="IPR036388">
    <property type="entry name" value="WH-like_DNA-bd_sf"/>
</dbReference>
<dbReference type="PROSITE" id="PS50995">
    <property type="entry name" value="HTH_MARR_2"/>
    <property type="match status" value="1"/>
</dbReference>
<feature type="domain" description="HTH marR-type" evidence="4">
    <location>
        <begin position="1"/>
        <end position="96"/>
    </location>
</feature>
<accession>A0A327ZQI1</accession>
<dbReference type="InterPro" id="IPR039422">
    <property type="entry name" value="MarR/SlyA-like"/>
</dbReference>
<dbReference type="PANTHER" id="PTHR33164">
    <property type="entry name" value="TRANSCRIPTIONAL REGULATOR, MARR FAMILY"/>
    <property type="match status" value="1"/>
</dbReference>
<evidence type="ECO:0000256" key="3">
    <source>
        <dbReference type="ARBA" id="ARBA00023163"/>
    </source>
</evidence>
<keyword evidence="3" id="KW-0804">Transcription</keyword>
<dbReference type="RefSeq" id="WP_111715915.1">
    <property type="nucleotide sequence ID" value="NZ_JBHSSR010000013.1"/>
</dbReference>
<keyword evidence="6" id="KW-1185">Reference proteome</keyword>
<keyword evidence="1" id="KW-0805">Transcription regulation</keyword>
<dbReference type="PANTHER" id="PTHR33164:SF89">
    <property type="entry name" value="MARR FAMILY REGULATORY PROTEIN"/>
    <property type="match status" value="1"/>
</dbReference>
<dbReference type="AlphaFoldDB" id="A0A327ZQI1"/>
<reference evidence="5 6" key="1">
    <citation type="journal article" date="2018" name="Front. Microbiol.">
        <title>Description and Comparative Genomics of Macrococcus caseolyticus subsp. hominis subsp. nov., Macrococcus goetzii sp. nov., Macrococcus epidermidis sp. nov., and Macrococcus bohemicus sp. nov., Novel Macrococci From Human Clinical Material With Virulence Potential and Suspected Uptake of Foreign DNA by Natural Transformation.</title>
        <authorList>
            <person name="Maslanova I."/>
            <person name="Wertheimer Z."/>
            <person name="Sedlacek I."/>
            <person name="Svec P."/>
            <person name="Indrakova A."/>
            <person name="Kovarovic V."/>
            <person name="Schumann P."/>
            <person name="Sproer C."/>
            <person name="Kralova S."/>
            <person name="Sedo O."/>
            <person name="Kristofova L."/>
            <person name="Vrbovska V."/>
            <person name="Fuzik T."/>
            <person name="Petras P."/>
            <person name="Zdrahal Z."/>
            <person name="Ruzickova V."/>
            <person name="Doskar J."/>
            <person name="Pantucek R."/>
        </authorList>
    </citation>
    <scope>NUCLEOTIDE SEQUENCE [LARGE SCALE GENOMIC DNA]</scope>
    <source>
        <strain evidence="5 6">01/688</strain>
    </source>
</reference>
<dbReference type="Pfam" id="PF22381">
    <property type="entry name" value="Staph_reg_Sar_Rot"/>
    <property type="match status" value="1"/>
</dbReference>